<accession>A0ABW2KCB0</accession>
<dbReference type="RefSeq" id="WP_379870133.1">
    <property type="nucleotide sequence ID" value="NZ_JBHTBH010000003.1"/>
</dbReference>
<name>A0ABW2KCB0_9ACTN</name>
<evidence type="ECO:0000313" key="2">
    <source>
        <dbReference type="Proteomes" id="UP001596540"/>
    </source>
</evidence>
<evidence type="ECO:0008006" key="3">
    <source>
        <dbReference type="Google" id="ProtNLM"/>
    </source>
</evidence>
<keyword evidence="2" id="KW-1185">Reference proteome</keyword>
<protein>
    <recommendedName>
        <fullName evidence="3">Antitoxin</fullName>
    </recommendedName>
</protein>
<gene>
    <name evidence="1" type="ORF">ACFQRF_08085</name>
</gene>
<comment type="caution">
    <text evidence="1">The sequence shown here is derived from an EMBL/GenBank/DDBJ whole genome shotgun (WGS) entry which is preliminary data.</text>
</comment>
<reference evidence="2" key="1">
    <citation type="journal article" date="2019" name="Int. J. Syst. Evol. Microbiol.">
        <title>The Global Catalogue of Microorganisms (GCM) 10K type strain sequencing project: providing services to taxonomists for standard genome sequencing and annotation.</title>
        <authorList>
            <consortium name="The Broad Institute Genomics Platform"/>
            <consortium name="The Broad Institute Genome Sequencing Center for Infectious Disease"/>
            <person name="Wu L."/>
            <person name="Ma J."/>
        </authorList>
    </citation>
    <scope>NUCLEOTIDE SEQUENCE [LARGE SCALE GENOMIC DNA]</scope>
    <source>
        <strain evidence="2">CGMCC 4.7382</strain>
    </source>
</reference>
<evidence type="ECO:0000313" key="1">
    <source>
        <dbReference type="EMBL" id="MFC7327702.1"/>
    </source>
</evidence>
<proteinExistence type="predicted"/>
<dbReference type="EMBL" id="JBHTBH010000003">
    <property type="protein sequence ID" value="MFC7327702.1"/>
    <property type="molecule type" value="Genomic_DNA"/>
</dbReference>
<dbReference type="Proteomes" id="UP001596540">
    <property type="component" value="Unassembled WGS sequence"/>
</dbReference>
<sequence>MKRDPDSAIGAALRRIEAGEDPGDFTATLRKAIQGAKDEKQARAVINRIGRKYRKKFPQ</sequence>
<organism evidence="1 2">
    <name type="scientific">Marinactinospora rubrisoli</name>
    <dbReference type="NCBI Taxonomy" id="2715399"/>
    <lineage>
        <taxon>Bacteria</taxon>
        <taxon>Bacillati</taxon>
        <taxon>Actinomycetota</taxon>
        <taxon>Actinomycetes</taxon>
        <taxon>Streptosporangiales</taxon>
        <taxon>Nocardiopsidaceae</taxon>
        <taxon>Marinactinospora</taxon>
    </lineage>
</organism>